<gene>
    <name evidence="3" type="primary">Hsd17b2</name>
    <name evidence="3" type="ORF">TNIN_105481</name>
</gene>
<dbReference type="Pfam" id="PF00106">
    <property type="entry name" value="adh_short"/>
    <property type="match status" value="2"/>
</dbReference>
<evidence type="ECO:0000313" key="4">
    <source>
        <dbReference type="Proteomes" id="UP000886998"/>
    </source>
</evidence>
<reference evidence="3" key="1">
    <citation type="submission" date="2020-08" db="EMBL/GenBank/DDBJ databases">
        <title>Multicomponent nature underlies the extraordinary mechanical properties of spider dragline silk.</title>
        <authorList>
            <person name="Kono N."/>
            <person name="Nakamura H."/>
            <person name="Mori M."/>
            <person name="Yoshida Y."/>
            <person name="Ohtoshi R."/>
            <person name="Malay A.D."/>
            <person name="Moran D.A.P."/>
            <person name="Tomita M."/>
            <person name="Numata K."/>
            <person name="Arakawa K."/>
        </authorList>
    </citation>
    <scope>NUCLEOTIDE SEQUENCE</scope>
</reference>
<dbReference type="InterPro" id="IPR020904">
    <property type="entry name" value="Sc_DH/Rdtase_CS"/>
</dbReference>
<dbReference type="EMBL" id="BMAV01011254">
    <property type="protein sequence ID" value="GFY56991.1"/>
    <property type="molecule type" value="Genomic_DNA"/>
</dbReference>
<dbReference type="SUPFAM" id="SSF51735">
    <property type="entry name" value="NAD(P)-binding Rossmann-fold domains"/>
    <property type="match status" value="2"/>
</dbReference>
<dbReference type="PRINTS" id="PR00080">
    <property type="entry name" value="SDRFAMILY"/>
</dbReference>
<dbReference type="PRINTS" id="PR00081">
    <property type="entry name" value="GDHRDH"/>
</dbReference>
<evidence type="ECO:0000256" key="1">
    <source>
        <dbReference type="ARBA" id="ARBA00023002"/>
    </source>
</evidence>
<feature type="transmembrane region" description="Helical" evidence="2">
    <location>
        <begin position="38"/>
        <end position="56"/>
    </location>
</feature>
<keyword evidence="2" id="KW-0472">Membrane</keyword>
<keyword evidence="2" id="KW-1133">Transmembrane helix</keyword>
<dbReference type="PANTHER" id="PTHR43313">
    <property type="entry name" value="SHORT-CHAIN DEHYDROGENASE/REDUCTASE FAMILY 9C"/>
    <property type="match status" value="1"/>
</dbReference>
<dbReference type="InterPro" id="IPR036291">
    <property type="entry name" value="NAD(P)-bd_dom_sf"/>
</dbReference>
<dbReference type="Proteomes" id="UP000886998">
    <property type="component" value="Unassembled WGS sequence"/>
</dbReference>
<organism evidence="3 4">
    <name type="scientific">Trichonephila inaurata madagascariensis</name>
    <dbReference type="NCBI Taxonomy" id="2747483"/>
    <lineage>
        <taxon>Eukaryota</taxon>
        <taxon>Metazoa</taxon>
        <taxon>Ecdysozoa</taxon>
        <taxon>Arthropoda</taxon>
        <taxon>Chelicerata</taxon>
        <taxon>Arachnida</taxon>
        <taxon>Araneae</taxon>
        <taxon>Araneomorphae</taxon>
        <taxon>Entelegynae</taxon>
        <taxon>Araneoidea</taxon>
        <taxon>Nephilidae</taxon>
        <taxon>Trichonephila</taxon>
        <taxon>Trichonephila inaurata</taxon>
    </lineage>
</organism>
<keyword evidence="4" id="KW-1185">Reference proteome</keyword>
<evidence type="ECO:0000256" key="2">
    <source>
        <dbReference type="SAM" id="Phobius"/>
    </source>
</evidence>
<dbReference type="InterPro" id="IPR002347">
    <property type="entry name" value="SDR_fam"/>
</dbReference>
<evidence type="ECO:0000313" key="3">
    <source>
        <dbReference type="EMBL" id="GFY56991.1"/>
    </source>
</evidence>
<dbReference type="AlphaFoldDB" id="A0A8X6XPM6"/>
<accession>A0A8X6XPM6</accession>
<dbReference type="PANTHER" id="PTHR43313:SF36">
    <property type="entry name" value="D-BETA-HYDROXYBUTYRATE DEHYDROGENASE, MITOCHONDRIAL"/>
    <property type="match status" value="1"/>
</dbReference>
<dbReference type="OrthoDB" id="2102561at2759"/>
<keyword evidence="2" id="KW-0812">Transmembrane</keyword>
<dbReference type="GO" id="GO:0008202">
    <property type="term" value="P:steroid metabolic process"/>
    <property type="evidence" value="ECO:0007669"/>
    <property type="project" value="TreeGrafter"/>
</dbReference>
<dbReference type="GO" id="GO:0016491">
    <property type="term" value="F:oxidoreductase activity"/>
    <property type="evidence" value="ECO:0007669"/>
    <property type="project" value="UniProtKB-KW"/>
</dbReference>
<keyword evidence="1" id="KW-0560">Oxidoreductase</keyword>
<dbReference type="Gene3D" id="3.40.50.720">
    <property type="entry name" value="NAD(P)-binding Rossmann-like Domain"/>
    <property type="match status" value="2"/>
</dbReference>
<name>A0A8X6XPM6_9ARAC</name>
<comment type="caution">
    <text evidence="3">The sequence shown here is derived from an EMBL/GenBank/DDBJ whole genome shotgun (WGS) entry which is preliminary data.</text>
</comment>
<dbReference type="PROSITE" id="PS00061">
    <property type="entry name" value="ADH_SHORT"/>
    <property type="match status" value="2"/>
</dbReference>
<feature type="transmembrane region" description="Helical" evidence="2">
    <location>
        <begin position="6"/>
        <end position="26"/>
    </location>
</feature>
<proteinExistence type="predicted"/>
<sequence>MIRRYIIVAFACLIGPLLILKILNVILPYSVTCHYSCVLNFLLPLIVARLAFSFTIKCSLYDKIQPNNKAVLITGCDSGFGNLLAKLLDTKGFLVYACCLFPDGFGANELRKNTSSNLKIIPLDVTQENDVEKAVEFVKNSLGMYDLWAIVNNAGIQKGFTVEFTSFADFRDCMEVNAFGHLRMIHGFLPLLRQSKGRIVNVISNAGRIPIPHLTPYCMSKYAAAGLNDCLRQELAPLGVTVISIEPEMFQTPLTDKERVNKNYETNLAAVKEDVKTSYDENYMDRIKKLKDAFLYFTSPNVQLVIQDLESALCLSNPALVVEPKNKAVLITGCDTGFGHLLAKRLDSKGFHVFATCLFPSGEGATELKKSCSQRLQVLHLDVTKDESVKEAAEFVKQNLGSCEVWAVVNNAGIQAGFSVELSDINDFKNCLDVNTLGPVRVVKAFLPLLRQSKGRIVNITSTAGVNAFPFFAPYTTSKYASVGFTDALRAEVDIWGIKVISLEPEIFKTGLTNTKVIGKEFDEDIQEFGYSFERRV</sequence>
<protein>
    <submittedName>
        <fullName evidence="3">Estradiol 17-beta-dehydrogenase 2</fullName>
    </submittedName>
</protein>